<dbReference type="Proteomes" id="UP000248349">
    <property type="component" value="Unassembled WGS sequence"/>
</dbReference>
<name>A0A318YZT9_9EURO</name>
<feature type="signal peptide" evidence="2">
    <location>
        <begin position="1"/>
        <end position="23"/>
    </location>
</feature>
<keyword evidence="1" id="KW-0472">Membrane</keyword>
<keyword evidence="4" id="KW-1185">Reference proteome</keyword>
<keyword evidence="2" id="KW-0732">Signal</keyword>
<protein>
    <submittedName>
        <fullName evidence="3">Uncharacterized protein</fullName>
    </submittedName>
</protein>
<gene>
    <name evidence="3" type="ORF">BP01DRAFT_232588</name>
</gene>
<evidence type="ECO:0000313" key="4">
    <source>
        <dbReference type="Proteomes" id="UP000248349"/>
    </source>
</evidence>
<dbReference type="AlphaFoldDB" id="A0A318YZT9"/>
<reference evidence="3 4" key="1">
    <citation type="submission" date="2016-12" db="EMBL/GenBank/DDBJ databases">
        <title>The genomes of Aspergillus section Nigri reveals drivers in fungal speciation.</title>
        <authorList>
            <consortium name="DOE Joint Genome Institute"/>
            <person name="Vesth T.C."/>
            <person name="Nybo J."/>
            <person name="Theobald S."/>
            <person name="Brandl J."/>
            <person name="Frisvad J.C."/>
            <person name="Nielsen K.F."/>
            <person name="Lyhne E.K."/>
            <person name="Kogle M.E."/>
            <person name="Kuo A."/>
            <person name="Riley R."/>
            <person name="Clum A."/>
            <person name="Nolan M."/>
            <person name="Lipzen A."/>
            <person name="Salamov A."/>
            <person name="Henrissat B."/>
            <person name="Wiebenga A."/>
            <person name="De Vries R.P."/>
            <person name="Grigoriev I.V."/>
            <person name="Mortensen U.H."/>
            <person name="Andersen M.R."/>
            <person name="Baker S.E."/>
        </authorList>
    </citation>
    <scope>NUCLEOTIDE SEQUENCE [LARGE SCALE GENOMIC DNA]</scope>
    <source>
        <strain evidence="3 4">JOP 1030-1</strain>
    </source>
</reference>
<feature type="transmembrane region" description="Helical" evidence="1">
    <location>
        <begin position="112"/>
        <end position="133"/>
    </location>
</feature>
<evidence type="ECO:0000256" key="1">
    <source>
        <dbReference type="SAM" id="Phobius"/>
    </source>
</evidence>
<organism evidence="3 4">
    <name type="scientific">Aspergillus saccharolyticus JOP 1030-1</name>
    <dbReference type="NCBI Taxonomy" id="1450539"/>
    <lineage>
        <taxon>Eukaryota</taxon>
        <taxon>Fungi</taxon>
        <taxon>Dikarya</taxon>
        <taxon>Ascomycota</taxon>
        <taxon>Pezizomycotina</taxon>
        <taxon>Eurotiomycetes</taxon>
        <taxon>Eurotiomycetidae</taxon>
        <taxon>Eurotiales</taxon>
        <taxon>Aspergillaceae</taxon>
        <taxon>Aspergillus</taxon>
        <taxon>Aspergillus subgen. Circumdati</taxon>
    </lineage>
</organism>
<keyword evidence="1" id="KW-1133">Transmembrane helix</keyword>
<evidence type="ECO:0000313" key="3">
    <source>
        <dbReference type="EMBL" id="PYH40129.1"/>
    </source>
</evidence>
<dbReference type="EMBL" id="KZ821300">
    <property type="protein sequence ID" value="PYH40129.1"/>
    <property type="molecule type" value="Genomic_DNA"/>
</dbReference>
<dbReference type="RefSeq" id="XP_025426111.1">
    <property type="nucleotide sequence ID" value="XM_025571217.1"/>
</dbReference>
<proteinExistence type="predicted"/>
<sequence length="173" mass="19726">MGLSGIRGAYILHLLLLPLFTRGHYGGEESNEYVNVDKTRRRKKKREKRPAFSLKSKPMAWRFVCVLRNFRTLFFLFFIYTRSLHFACISLFPSLTPEKSNRIILPRMSLFFFFLPLSFAIAADLLYSTFISLNLISLPLSRRPGLALSSIGFPLVSSTPAYTSPTSSMSNLS</sequence>
<evidence type="ECO:0000256" key="2">
    <source>
        <dbReference type="SAM" id="SignalP"/>
    </source>
</evidence>
<keyword evidence="1" id="KW-0812">Transmembrane</keyword>
<feature type="transmembrane region" description="Helical" evidence="1">
    <location>
        <begin position="72"/>
        <end position="92"/>
    </location>
</feature>
<dbReference type="GeneID" id="37072445"/>
<feature type="chain" id="PRO_5016286839" evidence="2">
    <location>
        <begin position="24"/>
        <end position="173"/>
    </location>
</feature>
<accession>A0A318YZT9</accession>